<evidence type="ECO:0000256" key="2">
    <source>
        <dbReference type="SAM" id="Phobius"/>
    </source>
</evidence>
<feature type="region of interest" description="Disordered" evidence="1">
    <location>
        <begin position="41"/>
        <end position="205"/>
    </location>
</feature>
<accession>A0ABN2GMW7</accession>
<evidence type="ECO:0000313" key="3">
    <source>
        <dbReference type="EMBL" id="GAA1673924.1"/>
    </source>
</evidence>
<reference evidence="3 4" key="1">
    <citation type="journal article" date="2019" name="Int. J. Syst. Evol. Microbiol.">
        <title>The Global Catalogue of Microorganisms (GCM) 10K type strain sequencing project: providing services to taxonomists for standard genome sequencing and annotation.</title>
        <authorList>
            <consortium name="The Broad Institute Genomics Platform"/>
            <consortium name="The Broad Institute Genome Sequencing Center for Infectious Disease"/>
            <person name="Wu L."/>
            <person name="Ma J."/>
        </authorList>
    </citation>
    <scope>NUCLEOTIDE SEQUENCE [LARGE SCALE GENOMIC DNA]</scope>
    <source>
        <strain evidence="3 4">JCM 13929</strain>
    </source>
</reference>
<gene>
    <name evidence="3" type="ORF">GCM10009733_083700</name>
</gene>
<keyword evidence="2" id="KW-0812">Transmembrane</keyword>
<dbReference type="Proteomes" id="UP001500064">
    <property type="component" value="Unassembled WGS sequence"/>
</dbReference>
<dbReference type="EMBL" id="BAAAMU010000097">
    <property type="protein sequence ID" value="GAA1673924.1"/>
    <property type="molecule type" value="Genomic_DNA"/>
</dbReference>
<evidence type="ECO:0000313" key="4">
    <source>
        <dbReference type="Proteomes" id="UP001500064"/>
    </source>
</evidence>
<name>A0ABN2GMW7_9ACTN</name>
<protein>
    <submittedName>
        <fullName evidence="3">Uncharacterized protein</fullName>
    </submittedName>
</protein>
<feature type="transmembrane region" description="Helical" evidence="2">
    <location>
        <begin position="18"/>
        <end position="41"/>
    </location>
</feature>
<organism evidence="3 4">
    <name type="scientific">Nonomuraea maheshkhaliensis</name>
    <dbReference type="NCBI Taxonomy" id="419590"/>
    <lineage>
        <taxon>Bacteria</taxon>
        <taxon>Bacillati</taxon>
        <taxon>Actinomycetota</taxon>
        <taxon>Actinomycetes</taxon>
        <taxon>Streptosporangiales</taxon>
        <taxon>Streptosporangiaceae</taxon>
        <taxon>Nonomuraea</taxon>
    </lineage>
</organism>
<keyword evidence="2" id="KW-0472">Membrane</keyword>
<evidence type="ECO:0000256" key="1">
    <source>
        <dbReference type="SAM" id="MobiDB-lite"/>
    </source>
</evidence>
<sequence length="205" mass="20896">MLTPPPDPAVERRRRRGLVVRISTVLAGVLQLALAGFLITLPGGSTTLDPLPGSERDRRPEAVRVPMAAATPRPTPSGARPSAPSAPTARPTSPPYGWTSRPSPADSPTTIPTGTGPTTTADSGSKTVSPEGPASTNAPGASAPPATRRHGPARKRGYVPPEPALSPAPRIVSTLAPLVRQPGPRATRTTLPDAVPGSASGQTGY</sequence>
<dbReference type="RefSeq" id="WP_346112397.1">
    <property type="nucleotide sequence ID" value="NZ_BAAAMU010000097.1"/>
</dbReference>
<keyword evidence="2" id="KW-1133">Transmembrane helix</keyword>
<feature type="compositionally biased region" description="Low complexity" evidence="1">
    <location>
        <begin position="108"/>
        <end position="120"/>
    </location>
</feature>
<proteinExistence type="predicted"/>
<comment type="caution">
    <text evidence="3">The sequence shown here is derived from an EMBL/GenBank/DDBJ whole genome shotgun (WGS) entry which is preliminary data.</text>
</comment>
<keyword evidence="4" id="KW-1185">Reference proteome</keyword>
<feature type="compositionally biased region" description="Polar residues" evidence="1">
    <location>
        <begin position="121"/>
        <end position="139"/>
    </location>
</feature>
<feature type="compositionally biased region" description="Basic residues" evidence="1">
    <location>
        <begin position="147"/>
        <end position="157"/>
    </location>
</feature>
<feature type="compositionally biased region" description="Low complexity" evidence="1">
    <location>
        <begin position="68"/>
        <end position="91"/>
    </location>
</feature>